<dbReference type="Proteomes" id="UP001187192">
    <property type="component" value="Unassembled WGS sequence"/>
</dbReference>
<reference evidence="1" key="1">
    <citation type="submission" date="2023-07" db="EMBL/GenBank/DDBJ databases">
        <title>draft genome sequence of fig (Ficus carica).</title>
        <authorList>
            <person name="Takahashi T."/>
            <person name="Nishimura K."/>
        </authorList>
    </citation>
    <scope>NUCLEOTIDE SEQUENCE</scope>
</reference>
<dbReference type="AlphaFoldDB" id="A0AA87ZRY0"/>
<dbReference type="EMBL" id="BTGU01000008">
    <property type="protein sequence ID" value="GMN38599.1"/>
    <property type="molecule type" value="Genomic_DNA"/>
</dbReference>
<organism evidence="1 2">
    <name type="scientific">Ficus carica</name>
    <name type="common">Common fig</name>
    <dbReference type="NCBI Taxonomy" id="3494"/>
    <lineage>
        <taxon>Eukaryota</taxon>
        <taxon>Viridiplantae</taxon>
        <taxon>Streptophyta</taxon>
        <taxon>Embryophyta</taxon>
        <taxon>Tracheophyta</taxon>
        <taxon>Spermatophyta</taxon>
        <taxon>Magnoliopsida</taxon>
        <taxon>eudicotyledons</taxon>
        <taxon>Gunneridae</taxon>
        <taxon>Pentapetalae</taxon>
        <taxon>rosids</taxon>
        <taxon>fabids</taxon>
        <taxon>Rosales</taxon>
        <taxon>Moraceae</taxon>
        <taxon>Ficeae</taxon>
        <taxon>Ficus</taxon>
    </lineage>
</organism>
<protein>
    <submittedName>
        <fullName evidence="1">Uncharacterized protein</fullName>
    </submittedName>
</protein>
<accession>A0AA87ZRY0</accession>
<evidence type="ECO:0000313" key="2">
    <source>
        <dbReference type="Proteomes" id="UP001187192"/>
    </source>
</evidence>
<evidence type="ECO:0000313" key="1">
    <source>
        <dbReference type="EMBL" id="GMN38599.1"/>
    </source>
</evidence>
<gene>
    <name evidence="1" type="ORF">TIFTF001_007829</name>
</gene>
<proteinExistence type="predicted"/>
<keyword evidence="2" id="KW-1185">Reference proteome</keyword>
<name>A0AA87ZRY0_FICCA</name>
<sequence length="81" mass="8645">MRNPHPSPSISLSLSLSFSYSYRLLAGKKLPPRRSALLPCHGLELSRSEIVGGLTTGGGGDDIMIKEGQREVVPNGGWSPN</sequence>
<comment type="caution">
    <text evidence="1">The sequence shown here is derived from an EMBL/GenBank/DDBJ whole genome shotgun (WGS) entry which is preliminary data.</text>
</comment>